<dbReference type="GO" id="GO:0009306">
    <property type="term" value="P:protein secretion"/>
    <property type="evidence" value="ECO:0007669"/>
    <property type="project" value="TreeGrafter"/>
</dbReference>
<comment type="subcellular location">
    <subcellularLocation>
        <location evidence="1">Membrane</location>
    </subcellularLocation>
</comment>
<reference evidence="4" key="1">
    <citation type="submission" date="2018-05" db="EMBL/GenBank/DDBJ databases">
        <authorList>
            <person name="Lanie J.A."/>
            <person name="Ng W.-L."/>
            <person name="Kazmierczak K.M."/>
            <person name="Andrzejewski T.M."/>
            <person name="Davidsen T.M."/>
            <person name="Wayne K.J."/>
            <person name="Tettelin H."/>
            <person name="Glass J.I."/>
            <person name="Rusch D."/>
            <person name="Podicherti R."/>
            <person name="Tsui H.-C.T."/>
            <person name="Winkler M.E."/>
        </authorList>
    </citation>
    <scope>NUCLEOTIDE SEQUENCE</scope>
</reference>
<dbReference type="PANTHER" id="PTHR30332">
    <property type="entry name" value="PROBABLE GENERAL SECRETION PATHWAY PROTEIN D"/>
    <property type="match status" value="1"/>
</dbReference>
<proteinExistence type="predicted"/>
<name>A0A382ST41_9ZZZZ</name>
<evidence type="ECO:0000256" key="3">
    <source>
        <dbReference type="ARBA" id="ARBA00023136"/>
    </source>
</evidence>
<keyword evidence="3" id="KW-0472">Membrane</keyword>
<evidence type="ECO:0008006" key="5">
    <source>
        <dbReference type="Google" id="ProtNLM"/>
    </source>
</evidence>
<protein>
    <recommendedName>
        <fullName evidence="5">NolW-like domain-containing protein</fullName>
    </recommendedName>
</protein>
<evidence type="ECO:0000256" key="2">
    <source>
        <dbReference type="ARBA" id="ARBA00022729"/>
    </source>
</evidence>
<dbReference type="AlphaFoldDB" id="A0A382ST41"/>
<dbReference type="GO" id="GO:0015627">
    <property type="term" value="C:type II protein secretion system complex"/>
    <property type="evidence" value="ECO:0007669"/>
    <property type="project" value="TreeGrafter"/>
</dbReference>
<evidence type="ECO:0000256" key="1">
    <source>
        <dbReference type="ARBA" id="ARBA00004370"/>
    </source>
</evidence>
<accession>A0A382ST41</accession>
<dbReference type="GO" id="GO:0016020">
    <property type="term" value="C:membrane"/>
    <property type="evidence" value="ECO:0007669"/>
    <property type="project" value="UniProtKB-SubCell"/>
</dbReference>
<evidence type="ECO:0000313" key="4">
    <source>
        <dbReference type="EMBL" id="SVD12742.1"/>
    </source>
</evidence>
<dbReference type="PANTHER" id="PTHR30332:SF24">
    <property type="entry name" value="SECRETIN GSPD-RELATED"/>
    <property type="match status" value="1"/>
</dbReference>
<keyword evidence="2" id="KW-0732">Signal</keyword>
<organism evidence="4">
    <name type="scientific">marine metagenome</name>
    <dbReference type="NCBI Taxonomy" id="408172"/>
    <lineage>
        <taxon>unclassified sequences</taxon>
        <taxon>metagenomes</taxon>
        <taxon>ecological metagenomes</taxon>
    </lineage>
</organism>
<gene>
    <name evidence="4" type="ORF">METZ01_LOCUS365596</name>
</gene>
<sequence length="282" mass="31276">MKLFSTVLLLCLLVTTPVPLAAQDTDTDKDVQELGANLPGVNLHDLTLMVQKLTGRKFLWTEELGLRTRRVNFVAPDPIKGADNIFRVYQHFLQVNGLILVPAREPEEGEEPVYKIQLASMGPKSAVQFESEKVNPQDRFVSRLFHLKHVSPRDVHAALINMASFPQGILQIESAGILLISDYDYNVQRFERIIEEMDKPKPDIVLKRVVLKNALASEVEQIMNSLSQVILASSGGSSGAAVRGGRPSTSNKGEQLKIVADTRTNSVIVLAAFNRIDRIVEI</sequence>
<dbReference type="EMBL" id="UINC01131188">
    <property type="protein sequence ID" value="SVD12742.1"/>
    <property type="molecule type" value="Genomic_DNA"/>
</dbReference>
<feature type="non-terminal residue" evidence="4">
    <location>
        <position position="282"/>
    </location>
</feature>
<dbReference type="Gene3D" id="3.30.1370.120">
    <property type="match status" value="2"/>
</dbReference>
<dbReference type="InterPro" id="IPR050810">
    <property type="entry name" value="Bact_Secretion_Sys_Channel"/>
</dbReference>
<dbReference type="InterPro" id="IPR038591">
    <property type="entry name" value="NolW-like_sf"/>
</dbReference>